<dbReference type="SUPFAM" id="SSF51445">
    <property type="entry name" value="(Trans)glycosidases"/>
    <property type="match status" value="1"/>
</dbReference>
<comment type="subcellular location">
    <subcellularLocation>
        <location evidence="2">Cell membrane</location>
        <topology evidence="2">Lipid-anchor</topology>
        <topology evidence="2">GPI-anchor</topology>
    </subcellularLocation>
</comment>
<dbReference type="Gene3D" id="3.20.20.80">
    <property type="entry name" value="Glycosidases"/>
    <property type="match status" value="1"/>
</dbReference>
<evidence type="ECO:0000256" key="9">
    <source>
        <dbReference type="ARBA" id="ARBA00023157"/>
    </source>
</evidence>
<keyword evidence="6 13" id="KW-0732">Signal</keyword>
<keyword evidence="5" id="KW-0449">Lipoprotein</keyword>
<reference evidence="15" key="1">
    <citation type="submission" date="2020-06" db="EMBL/GenBank/DDBJ databases">
        <authorList>
            <person name="Li T."/>
            <person name="Hu X."/>
            <person name="Zhang T."/>
            <person name="Song X."/>
            <person name="Zhang H."/>
            <person name="Dai N."/>
            <person name="Sheng W."/>
            <person name="Hou X."/>
            <person name="Wei L."/>
        </authorList>
    </citation>
    <scope>NUCLEOTIDE SEQUENCE</scope>
    <source>
        <strain evidence="15">KEN8</strain>
        <tissue evidence="15">Leaf</tissue>
    </source>
</reference>
<dbReference type="FunFam" id="3.20.20.80:FF:000002">
    <property type="entry name" value="Glucan endo-1,3-beta-glucosidase 3"/>
    <property type="match status" value="1"/>
</dbReference>
<evidence type="ECO:0000256" key="3">
    <source>
        <dbReference type="ARBA" id="ARBA00008773"/>
    </source>
</evidence>
<dbReference type="GO" id="GO:0005975">
    <property type="term" value="P:carbohydrate metabolic process"/>
    <property type="evidence" value="ECO:0007669"/>
    <property type="project" value="InterPro"/>
</dbReference>
<evidence type="ECO:0000256" key="13">
    <source>
        <dbReference type="SAM" id="SignalP"/>
    </source>
</evidence>
<keyword evidence="7" id="KW-0378">Hydrolase</keyword>
<keyword evidence="5" id="KW-0325">Glycoprotein</keyword>
<reference evidence="15" key="2">
    <citation type="journal article" date="2024" name="Plant">
        <title>Genomic evolution and insights into agronomic trait innovations of Sesamum species.</title>
        <authorList>
            <person name="Miao H."/>
            <person name="Wang L."/>
            <person name="Qu L."/>
            <person name="Liu H."/>
            <person name="Sun Y."/>
            <person name="Le M."/>
            <person name="Wang Q."/>
            <person name="Wei S."/>
            <person name="Zheng Y."/>
            <person name="Lin W."/>
            <person name="Duan Y."/>
            <person name="Cao H."/>
            <person name="Xiong S."/>
            <person name="Wang X."/>
            <person name="Wei L."/>
            <person name="Li C."/>
            <person name="Ma Q."/>
            <person name="Ju M."/>
            <person name="Zhao R."/>
            <person name="Li G."/>
            <person name="Mu C."/>
            <person name="Tian Q."/>
            <person name="Mei H."/>
            <person name="Zhang T."/>
            <person name="Gao T."/>
            <person name="Zhang H."/>
        </authorList>
    </citation>
    <scope>NUCLEOTIDE SEQUENCE</scope>
    <source>
        <strain evidence="15">KEN8</strain>
    </source>
</reference>
<feature type="region of interest" description="Disordered" evidence="12">
    <location>
        <begin position="350"/>
        <end position="370"/>
    </location>
</feature>
<keyword evidence="5" id="KW-0472">Membrane</keyword>
<keyword evidence="8" id="KW-0611">Plant defense</keyword>
<dbReference type="EMBL" id="JACGWM010000004">
    <property type="protein sequence ID" value="KAL0376986.1"/>
    <property type="molecule type" value="Genomic_DNA"/>
</dbReference>
<dbReference type="PANTHER" id="PTHR32227">
    <property type="entry name" value="GLUCAN ENDO-1,3-BETA-GLUCOSIDASE BG1-RELATED-RELATED"/>
    <property type="match status" value="1"/>
</dbReference>
<evidence type="ECO:0000256" key="2">
    <source>
        <dbReference type="ARBA" id="ARBA00004609"/>
    </source>
</evidence>
<keyword evidence="9" id="KW-1015">Disulfide bond</keyword>
<evidence type="ECO:0000256" key="10">
    <source>
        <dbReference type="ARBA" id="ARBA00023295"/>
    </source>
</evidence>
<evidence type="ECO:0000256" key="1">
    <source>
        <dbReference type="ARBA" id="ARBA00000382"/>
    </source>
</evidence>
<comment type="catalytic activity">
    <reaction evidence="1">
        <text>Hydrolysis of (1-&gt;3)-beta-D-glucosidic linkages in (1-&gt;3)-beta-D-glucans.</text>
        <dbReference type="EC" id="3.2.1.39"/>
    </reaction>
</comment>
<dbReference type="InterPro" id="IPR044965">
    <property type="entry name" value="Glyco_hydro_17_plant"/>
</dbReference>
<evidence type="ECO:0000256" key="5">
    <source>
        <dbReference type="ARBA" id="ARBA00022622"/>
    </source>
</evidence>
<organism evidence="15">
    <name type="scientific">Sesamum calycinum</name>
    <dbReference type="NCBI Taxonomy" id="2727403"/>
    <lineage>
        <taxon>Eukaryota</taxon>
        <taxon>Viridiplantae</taxon>
        <taxon>Streptophyta</taxon>
        <taxon>Embryophyta</taxon>
        <taxon>Tracheophyta</taxon>
        <taxon>Spermatophyta</taxon>
        <taxon>Magnoliopsida</taxon>
        <taxon>eudicotyledons</taxon>
        <taxon>Gunneridae</taxon>
        <taxon>Pentapetalae</taxon>
        <taxon>asterids</taxon>
        <taxon>lamiids</taxon>
        <taxon>Lamiales</taxon>
        <taxon>Pedaliaceae</taxon>
        <taxon>Sesamum</taxon>
    </lineage>
</organism>
<dbReference type="InterPro" id="IPR000490">
    <property type="entry name" value="Glyco_hydro_17"/>
</dbReference>
<sequence>MAAVSLFRLSPPLAAVLLLSLLTAVQSIGVNYGTLGDNLPPPAQVAQFLKEKTTIDRIKIFDVNPDILRAFANTGILVAVTIPNGEIPALTDVGYARRWVAANIQPFYPATKINYILVGNEILHWGPQNLRDNLVAAMRSVHQALLLSGIKYIKVTTAHSLGILESSEPPSLAKFRPGWDIGVLAPLLQFHRETKTPFMVNPYPYFGYSPENANFTVFHPTKGVFDKFTRRTYGNMFDLLMDAVYVSMMKLRYGDVEIAVGETGWSALGESFEQPRCSVANAAAYNGGLVRKYESGRGTPLMPRKRFDTYIFGLFNENLKTGPLSERNFGLFRPDFTAVYDIGILREGTAAAPKQPAPRPALPAPAQDGKKWCVPKPDATDAELQANIDYVCSQGLNCQPIQPGGPCFDPNTVRAHASFVMNTYYQSEGRHDFNCDFSGSGVLTFTDPTNKVLNATGMYVNDMSVKSTRKEDEVSHL</sequence>
<evidence type="ECO:0000256" key="8">
    <source>
        <dbReference type="ARBA" id="ARBA00022821"/>
    </source>
</evidence>
<comment type="caution">
    <text evidence="15">The sequence shown here is derived from an EMBL/GenBank/DDBJ whole genome shotgun (WGS) entry which is preliminary data.</text>
</comment>
<proteinExistence type="inferred from homology"/>
<dbReference type="FunFam" id="1.20.58.1040:FF:000003">
    <property type="entry name" value="glucan endo-1,3-beta-glucosidase 7"/>
    <property type="match status" value="1"/>
</dbReference>
<keyword evidence="10" id="KW-0326">Glycosidase</keyword>
<keyword evidence="5" id="KW-0336">GPI-anchor</keyword>
<dbReference type="SMART" id="SM00768">
    <property type="entry name" value="X8"/>
    <property type="match status" value="1"/>
</dbReference>
<dbReference type="InterPro" id="IPR017853">
    <property type="entry name" value="GH"/>
</dbReference>
<feature type="signal peptide" evidence="13">
    <location>
        <begin position="1"/>
        <end position="27"/>
    </location>
</feature>
<gene>
    <name evidence="15" type="ORF">Scaly_0816200</name>
</gene>
<dbReference type="EC" id="3.2.1.39" evidence="4"/>
<protein>
    <recommendedName>
        <fullName evidence="4">glucan endo-1,3-beta-D-glucosidase</fullName>
        <ecNumber evidence="4">3.2.1.39</ecNumber>
    </recommendedName>
</protein>
<dbReference type="GO" id="GO:0006952">
    <property type="term" value="P:defense response"/>
    <property type="evidence" value="ECO:0007669"/>
    <property type="project" value="UniProtKB-KW"/>
</dbReference>
<dbReference type="Gene3D" id="1.20.58.1040">
    <property type="match status" value="1"/>
</dbReference>
<dbReference type="GO" id="GO:0042973">
    <property type="term" value="F:glucan endo-1,3-beta-D-glucosidase activity"/>
    <property type="evidence" value="ECO:0007669"/>
    <property type="project" value="UniProtKB-EC"/>
</dbReference>
<evidence type="ECO:0000259" key="14">
    <source>
        <dbReference type="SMART" id="SM00768"/>
    </source>
</evidence>
<name>A0AAW2RA65_9LAMI</name>
<evidence type="ECO:0000313" key="15">
    <source>
        <dbReference type="EMBL" id="KAL0376986.1"/>
    </source>
</evidence>
<dbReference type="GO" id="GO:0005886">
    <property type="term" value="C:plasma membrane"/>
    <property type="evidence" value="ECO:0007669"/>
    <property type="project" value="UniProtKB-SubCell"/>
</dbReference>
<dbReference type="Pfam" id="PF07983">
    <property type="entry name" value="X8"/>
    <property type="match status" value="1"/>
</dbReference>
<evidence type="ECO:0000256" key="7">
    <source>
        <dbReference type="ARBA" id="ARBA00022801"/>
    </source>
</evidence>
<evidence type="ECO:0000256" key="6">
    <source>
        <dbReference type="ARBA" id="ARBA00022729"/>
    </source>
</evidence>
<feature type="chain" id="PRO_5043834029" description="glucan endo-1,3-beta-D-glucosidase" evidence="13">
    <location>
        <begin position="28"/>
        <end position="477"/>
    </location>
</feature>
<dbReference type="InterPro" id="IPR012946">
    <property type="entry name" value="X8"/>
</dbReference>
<evidence type="ECO:0000256" key="4">
    <source>
        <dbReference type="ARBA" id="ARBA00012780"/>
    </source>
</evidence>
<accession>A0AAW2RA65</accession>
<evidence type="ECO:0000256" key="11">
    <source>
        <dbReference type="RuleBase" id="RU004335"/>
    </source>
</evidence>
<feature type="domain" description="X8" evidence="14">
    <location>
        <begin position="371"/>
        <end position="454"/>
    </location>
</feature>
<dbReference type="AlphaFoldDB" id="A0AAW2RA65"/>
<dbReference type="Pfam" id="PF00332">
    <property type="entry name" value="Glyco_hydro_17"/>
    <property type="match status" value="1"/>
</dbReference>
<dbReference type="GO" id="GO:0098552">
    <property type="term" value="C:side of membrane"/>
    <property type="evidence" value="ECO:0007669"/>
    <property type="project" value="UniProtKB-KW"/>
</dbReference>
<evidence type="ECO:0000256" key="12">
    <source>
        <dbReference type="SAM" id="MobiDB-lite"/>
    </source>
</evidence>
<comment type="similarity">
    <text evidence="3 11">Belongs to the glycosyl hydrolase 17 family.</text>
</comment>